<gene>
    <name evidence="1" type="ORF">METZ01_LOCUS81370</name>
</gene>
<reference evidence="1" key="1">
    <citation type="submission" date="2018-05" db="EMBL/GenBank/DDBJ databases">
        <authorList>
            <person name="Lanie J.A."/>
            <person name="Ng W.-L."/>
            <person name="Kazmierczak K.M."/>
            <person name="Andrzejewski T.M."/>
            <person name="Davidsen T.M."/>
            <person name="Wayne K.J."/>
            <person name="Tettelin H."/>
            <person name="Glass J.I."/>
            <person name="Rusch D."/>
            <person name="Podicherti R."/>
            <person name="Tsui H.-C.T."/>
            <person name="Winkler M.E."/>
        </authorList>
    </citation>
    <scope>NUCLEOTIDE SEQUENCE</scope>
</reference>
<evidence type="ECO:0000313" key="1">
    <source>
        <dbReference type="EMBL" id="SVA28516.1"/>
    </source>
</evidence>
<name>A0A381UK02_9ZZZZ</name>
<protein>
    <submittedName>
        <fullName evidence="1">Uncharacterized protein</fullName>
    </submittedName>
</protein>
<dbReference type="AlphaFoldDB" id="A0A381UK02"/>
<sequence length="189" mass="22910">MAYYQSQEWMEETDQLPSRDEVLEYTRSQILDEINNYNTNNTEEEINNTFYELYINFLNNIEEDDIIYMQEVFDDIIFNIIDNSHLTQDTIIKILEKYISHGFIIENFVDNPDNKNNIIMLFATNYQRYKVIDHLLSTYPKRFDDTSIKLIIKNLKTYIKKVLNQNFFKQNNQDVLQIIINQSYDYFEN</sequence>
<organism evidence="1">
    <name type="scientific">marine metagenome</name>
    <dbReference type="NCBI Taxonomy" id="408172"/>
    <lineage>
        <taxon>unclassified sequences</taxon>
        <taxon>metagenomes</taxon>
        <taxon>ecological metagenomes</taxon>
    </lineage>
</organism>
<dbReference type="EMBL" id="UINC01006598">
    <property type="protein sequence ID" value="SVA28516.1"/>
    <property type="molecule type" value="Genomic_DNA"/>
</dbReference>
<proteinExistence type="predicted"/>
<accession>A0A381UK02</accession>